<evidence type="ECO:0000256" key="3">
    <source>
        <dbReference type="ARBA" id="ARBA00070235"/>
    </source>
</evidence>
<dbReference type="GO" id="GO:0007165">
    <property type="term" value="P:signal transduction"/>
    <property type="evidence" value="ECO:0007669"/>
    <property type="project" value="InterPro"/>
</dbReference>
<dbReference type="Proteomes" id="UP000018468">
    <property type="component" value="Linkage group LG5"/>
</dbReference>
<dbReference type="AlphaFoldDB" id="W5N547"/>
<dbReference type="GO" id="GO:0005096">
    <property type="term" value="F:GTPase activator activity"/>
    <property type="evidence" value="ECO:0000318"/>
    <property type="project" value="GO_Central"/>
</dbReference>
<dbReference type="GeneTree" id="ENSGT00940000157331"/>
<dbReference type="InterPro" id="IPR000198">
    <property type="entry name" value="RhoGAP_dom"/>
</dbReference>
<dbReference type="STRING" id="7918.ENSLOCP00000015756"/>
<dbReference type="OMA" id="CQSPANQ"/>
<comment type="function">
    <text evidence="2">GTPase activator for the Rho-type GTPases by converting them to an inactive GDP-bound state.</text>
</comment>
<dbReference type="Pfam" id="PF00620">
    <property type="entry name" value="RhoGAP"/>
    <property type="match status" value="1"/>
</dbReference>
<dbReference type="FunCoup" id="W5N547">
    <property type="interactions" value="475"/>
</dbReference>
<evidence type="ECO:0000256" key="2">
    <source>
        <dbReference type="ARBA" id="ARBA00055252"/>
    </source>
</evidence>
<dbReference type="Gene3D" id="1.10.555.10">
    <property type="entry name" value="Rho GTPase activation protein"/>
    <property type="match status" value="1"/>
</dbReference>
<feature type="region of interest" description="Disordered" evidence="5">
    <location>
        <begin position="424"/>
        <end position="458"/>
    </location>
</feature>
<dbReference type="Bgee" id="ENSLOCG00000012802">
    <property type="expression patterns" value="Expressed in embryo and 11 other cell types or tissues"/>
</dbReference>
<reference evidence="7" key="2">
    <citation type="submission" date="2025-08" db="UniProtKB">
        <authorList>
            <consortium name="Ensembl"/>
        </authorList>
    </citation>
    <scope>IDENTIFICATION</scope>
</reference>
<dbReference type="eggNOG" id="KOG1453">
    <property type="taxonomic scope" value="Eukaryota"/>
</dbReference>
<dbReference type="InterPro" id="IPR047941">
    <property type="entry name" value="ARHGAP19_RhoGAP"/>
</dbReference>
<dbReference type="SMART" id="SM00324">
    <property type="entry name" value="RhoGAP"/>
    <property type="match status" value="1"/>
</dbReference>
<dbReference type="Ensembl" id="ENSLOCT00000015786.1">
    <property type="protein sequence ID" value="ENSLOCP00000015756.1"/>
    <property type="gene ID" value="ENSLOCG00000012802.1"/>
</dbReference>
<dbReference type="CDD" id="cd04392">
    <property type="entry name" value="RhoGAP_ARHGAP19"/>
    <property type="match status" value="1"/>
</dbReference>
<dbReference type="PANTHER" id="PTHR14963">
    <property type="entry name" value="RHO GTPASE ACTIVATING PROTEIN 18,19-RELATED"/>
    <property type="match status" value="1"/>
</dbReference>
<dbReference type="SUPFAM" id="SSF48350">
    <property type="entry name" value="GTPase activation domain, GAP"/>
    <property type="match status" value="1"/>
</dbReference>
<dbReference type="EMBL" id="AHAT01023176">
    <property type="status" value="NOT_ANNOTATED_CDS"/>
    <property type="molecule type" value="Genomic_DNA"/>
</dbReference>
<evidence type="ECO:0000256" key="4">
    <source>
        <dbReference type="ARBA" id="ARBA00083391"/>
    </source>
</evidence>
<proteinExistence type="predicted"/>
<protein>
    <recommendedName>
        <fullName evidence="3">Rho GTPase-activating protein 19</fullName>
    </recommendedName>
    <alternativeName>
        <fullName evidence="4">Rho-type GTPase-activating protein 19</fullName>
    </alternativeName>
</protein>
<keyword evidence="1" id="KW-0343">GTPase activation</keyword>
<reference evidence="8" key="1">
    <citation type="submission" date="2011-12" db="EMBL/GenBank/DDBJ databases">
        <title>The Draft Genome of Lepisosteus oculatus.</title>
        <authorList>
            <consortium name="The Broad Institute Genome Assembly &amp; Analysis Group"/>
            <consortium name="Computational R&amp;D Group"/>
            <consortium name="and Sequencing Platform"/>
            <person name="Di Palma F."/>
            <person name="Alfoldi J."/>
            <person name="Johnson J."/>
            <person name="Berlin A."/>
            <person name="Gnerre S."/>
            <person name="Jaffe D."/>
            <person name="MacCallum I."/>
            <person name="Young S."/>
            <person name="Walker B.J."/>
            <person name="Lander E.S."/>
            <person name="Lindblad-Toh K."/>
        </authorList>
    </citation>
    <scope>NUCLEOTIDE SEQUENCE [LARGE SCALE GENOMIC DNA]</scope>
</reference>
<name>W5N547_LEPOC</name>
<evidence type="ECO:0000259" key="6">
    <source>
        <dbReference type="PROSITE" id="PS50238"/>
    </source>
</evidence>
<keyword evidence="8" id="KW-1185">Reference proteome</keyword>
<organism evidence="7 8">
    <name type="scientific">Lepisosteus oculatus</name>
    <name type="common">Spotted gar</name>
    <dbReference type="NCBI Taxonomy" id="7918"/>
    <lineage>
        <taxon>Eukaryota</taxon>
        <taxon>Metazoa</taxon>
        <taxon>Chordata</taxon>
        <taxon>Craniata</taxon>
        <taxon>Vertebrata</taxon>
        <taxon>Euteleostomi</taxon>
        <taxon>Actinopterygii</taxon>
        <taxon>Neopterygii</taxon>
        <taxon>Holostei</taxon>
        <taxon>Semionotiformes</taxon>
        <taxon>Lepisosteidae</taxon>
        <taxon>Lepisosteus</taxon>
    </lineage>
</organism>
<dbReference type="FunFam" id="1.10.555.10:FF:000022">
    <property type="entry name" value="rho GTPase-activating protein 19"/>
    <property type="match status" value="1"/>
</dbReference>
<accession>W5N547</accession>
<evidence type="ECO:0000256" key="1">
    <source>
        <dbReference type="ARBA" id="ARBA00022468"/>
    </source>
</evidence>
<dbReference type="InterPro" id="IPR008936">
    <property type="entry name" value="Rho_GTPase_activation_prot"/>
</dbReference>
<evidence type="ECO:0000313" key="7">
    <source>
        <dbReference type="Ensembl" id="ENSLOCP00000015756.1"/>
    </source>
</evidence>
<dbReference type="InParanoid" id="W5N547"/>
<reference evidence="7" key="3">
    <citation type="submission" date="2025-09" db="UniProtKB">
        <authorList>
            <consortium name="Ensembl"/>
        </authorList>
    </citation>
    <scope>IDENTIFICATION</scope>
</reference>
<dbReference type="PROSITE" id="PS50238">
    <property type="entry name" value="RHOGAP"/>
    <property type="match status" value="1"/>
</dbReference>
<dbReference type="GO" id="GO:0051056">
    <property type="term" value="P:regulation of small GTPase mediated signal transduction"/>
    <property type="evidence" value="ECO:0000318"/>
    <property type="project" value="GO_Central"/>
</dbReference>
<sequence>MAAEREAGGSRQNRRGTVCNVVISHETSLRSQPIIFNPDFFVEKLRHEKPDVFMELVLSNITRLIDLPGTEFAQLLGEMDPKLPSAAGFFRSLNFLKRKDKGVVFGTPLTEEGIAQIYQLIEYLHKNLHVEGLFRVPGNSVRQQALKDCLNNGLDIDLDSGEFHPNDVATLLKTFLGELPEPLLTHRHYHAHLKIAELTLFDERGNKTAAPDKERQIEALQLLFMLLPPANRSLLKLLLDLLYHTAKQQDKNKMSAYNLALMFAPHILWPKNVTASDLQENIQKLNNGVAFLIKHSQKLFRAPAYIREHSRMQFSGLKILQSKDDLDLLPSQGANGLVTSKRSCLDPPSCSQPDDSQCHTEEALKELFRHVSNMPESAKKKKLVRQVEKQYWKSFPQNKSSWHSSAISFGDSLKKKRVLGNQTLMEKKSKNTSPEPSTPIMVLTDKHGKENIDLQSVS</sequence>
<dbReference type="EMBL" id="AHAT01023177">
    <property type="status" value="NOT_ANNOTATED_CDS"/>
    <property type="molecule type" value="Genomic_DNA"/>
</dbReference>
<feature type="domain" description="Rho-GAP" evidence="6">
    <location>
        <begin position="107"/>
        <end position="300"/>
    </location>
</feature>
<dbReference type="PANTHER" id="PTHR14963:SF7">
    <property type="entry name" value="RHO GTPASE-ACTIVATING PROTEIN 19"/>
    <property type="match status" value="1"/>
</dbReference>
<evidence type="ECO:0000256" key="5">
    <source>
        <dbReference type="SAM" id="MobiDB-lite"/>
    </source>
</evidence>
<evidence type="ECO:0000313" key="8">
    <source>
        <dbReference type="Proteomes" id="UP000018468"/>
    </source>
</evidence>
<dbReference type="HOGENOM" id="CLU_046228_0_0_1"/>
<dbReference type="GO" id="GO:0005737">
    <property type="term" value="C:cytoplasm"/>
    <property type="evidence" value="ECO:0000318"/>
    <property type="project" value="GO_Central"/>
</dbReference>